<reference evidence="3" key="1">
    <citation type="submission" date="2023-08" db="EMBL/GenBank/DDBJ databases">
        <authorList>
            <person name="Audoor S."/>
            <person name="Bilcke G."/>
        </authorList>
    </citation>
    <scope>NUCLEOTIDE SEQUENCE</scope>
</reference>
<dbReference type="Gene3D" id="3.40.140.10">
    <property type="entry name" value="Cytidine Deaminase, domain 2"/>
    <property type="match status" value="1"/>
</dbReference>
<accession>A0AAD2FN29</accession>
<dbReference type="GO" id="GO:0052717">
    <property type="term" value="F:tRNA-specific adenosine-34 deaminase activity"/>
    <property type="evidence" value="ECO:0007669"/>
    <property type="project" value="TreeGrafter"/>
</dbReference>
<organism evidence="3 4">
    <name type="scientific">Cylindrotheca closterium</name>
    <dbReference type="NCBI Taxonomy" id="2856"/>
    <lineage>
        <taxon>Eukaryota</taxon>
        <taxon>Sar</taxon>
        <taxon>Stramenopiles</taxon>
        <taxon>Ochrophyta</taxon>
        <taxon>Bacillariophyta</taxon>
        <taxon>Bacillariophyceae</taxon>
        <taxon>Bacillariophycidae</taxon>
        <taxon>Bacillariales</taxon>
        <taxon>Bacillariaceae</taxon>
        <taxon>Cylindrotheca</taxon>
    </lineage>
</organism>
<dbReference type="PANTHER" id="PTHR11079:SF149">
    <property type="entry name" value="TRNA-SPECIFIC ADENOSINE DEAMINASE 2"/>
    <property type="match status" value="1"/>
</dbReference>
<dbReference type="Proteomes" id="UP001295423">
    <property type="component" value="Unassembled WGS sequence"/>
</dbReference>
<evidence type="ECO:0000313" key="4">
    <source>
        <dbReference type="Proteomes" id="UP001295423"/>
    </source>
</evidence>
<dbReference type="AlphaFoldDB" id="A0AAD2FN29"/>
<evidence type="ECO:0000313" key="3">
    <source>
        <dbReference type="EMBL" id="CAJ1946888.1"/>
    </source>
</evidence>
<dbReference type="PROSITE" id="PS51747">
    <property type="entry name" value="CYT_DCMP_DEAMINASES_2"/>
    <property type="match status" value="1"/>
</dbReference>
<proteinExistence type="predicted"/>
<gene>
    <name evidence="3" type="ORF">CYCCA115_LOCUS10885</name>
</gene>
<evidence type="ECO:0000256" key="1">
    <source>
        <dbReference type="ARBA" id="ARBA00022801"/>
    </source>
</evidence>
<dbReference type="SUPFAM" id="SSF53927">
    <property type="entry name" value="Cytidine deaminase-like"/>
    <property type="match status" value="1"/>
</dbReference>
<dbReference type="CDD" id="cd01285">
    <property type="entry name" value="nucleoside_deaminase"/>
    <property type="match status" value="1"/>
</dbReference>
<protein>
    <recommendedName>
        <fullName evidence="2">CMP/dCMP-type deaminase domain-containing protein</fullName>
    </recommendedName>
</protein>
<dbReference type="PANTHER" id="PTHR11079">
    <property type="entry name" value="CYTOSINE DEAMINASE FAMILY MEMBER"/>
    <property type="match status" value="1"/>
</dbReference>
<sequence length="265" mass="29624">MEKQKEDDAHYMVMALQVAKAALSVGEVPVGCVLVLKDHLSIPGGYESVVISHGANQVNATRDATRHAEIVAIDRILTLGTSSDQMRLALDTGMEQYAESSGFQHRQARQKHWEDRWVNVAGNPNHWKNQFGWKNKTYVELRSPEVLQNCELYVTCEPCIMCSSALATVGIKRVIFGCKNDRFGGCGSLLHLHRKEESLCESSANQSLDYSKQSSSKVSQGYTITSGILENEAIALLRSFYDRENIYAPDSKRKRKLGDNEDLIL</sequence>
<keyword evidence="1" id="KW-0378">Hydrolase</keyword>
<feature type="domain" description="CMP/dCMP-type deaminase" evidence="2">
    <location>
        <begin position="6"/>
        <end position="197"/>
    </location>
</feature>
<comment type="caution">
    <text evidence="3">The sequence shown here is derived from an EMBL/GenBank/DDBJ whole genome shotgun (WGS) entry which is preliminary data.</text>
</comment>
<dbReference type="Pfam" id="PF00383">
    <property type="entry name" value="dCMP_cyt_deam_1"/>
    <property type="match status" value="1"/>
</dbReference>
<dbReference type="GO" id="GO:0002100">
    <property type="term" value="P:tRNA wobble adenosine to inosine editing"/>
    <property type="evidence" value="ECO:0007669"/>
    <property type="project" value="TreeGrafter"/>
</dbReference>
<name>A0AAD2FN29_9STRA</name>
<dbReference type="EMBL" id="CAKOGP040001717">
    <property type="protein sequence ID" value="CAJ1946888.1"/>
    <property type="molecule type" value="Genomic_DNA"/>
</dbReference>
<dbReference type="InterPro" id="IPR016193">
    <property type="entry name" value="Cytidine_deaminase-like"/>
</dbReference>
<dbReference type="InterPro" id="IPR002125">
    <property type="entry name" value="CMP_dCMP_dom"/>
</dbReference>
<keyword evidence="4" id="KW-1185">Reference proteome</keyword>
<evidence type="ECO:0000259" key="2">
    <source>
        <dbReference type="PROSITE" id="PS51747"/>
    </source>
</evidence>